<evidence type="ECO:0000256" key="3">
    <source>
        <dbReference type="ARBA" id="ARBA00017144"/>
    </source>
</evidence>
<gene>
    <name evidence="10 12" type="primary">tmk</name>
    <name evidence="12" type="ORF">ACFQ4P_01980</name>
</gene>
<proteinExistence type="inferred from homology"/>
<dbReference type="PANTHER" id="PTHR10344">
    <property type="entry name" value="THYMIDYLATE KINASE"/>
    <property type="match status" value="1"/>
</dbReference>
<keyword evidence="6 10" id="KW-0547">Nucleotide-binding</keyword>
<evidence type="ECO:0000256" key="10">
    <source>
        <dbReference type="HAMAP-Rule" id="MF_00165"/>
    </source>
</evidence>
<evidence type="ECO:0000256" key="1">
    <source>
        <dbReference type="ARBA" id="ARBA00009776"/>
    </source>
</evidence>
<dbReference type="InterPro" id="IPR027417">
    <property type="entry name" value="P-loop_NTPase"/>
</dbReference>
<dbReference type="InterPro" id="IPR018094">
    <property type="entry name" value="Thymidylate_kinase"/>
</dbReference>
<dbReference type="GO" id="GO:0004798">
    <property type="term" value="F:dTMP kinase activity"/>
    <property type="evidence" value="ECO:0007669"/>
    <property type="project" value="UniProtKB-EC"/>
</dbReference>
<dbReference type="EC" id="2.7.4.9" evidence="2 10"/>
<evidence type="ECO:0000256" key="5">
    <source>
        <dbReference type="ARBA" id="ARBA00022727"/>
    </source>
</evidence>
<evidence type="ECO:0000256" key="4">
    <source>
        <dbReference type="ARBA" id="ARBA00022679"/>
    </source>
</evidence>
<dbReference type="Proteomes" id="UP001597196">
    <property type="component" value="Unassembled WGS sequence"/>
</dbReference>
<dbReference type="Gene3D" id="3.40.50.300">
    <property type="entry name" value="P-loop containing nucleotide triphosphate hydrolases"/>
    <property type="match status" value="1"/>
</dbReference>
<dbReference type="Pfam" id="PF02223">
    <property type="entry name" value="Thymidylate_kin"/>
    <property type="match status" value="1"/>
</dbReference>
<accession>A0ABW4CFE0</accession>
<evidence type="ECO:0000256" key="9">
    <source>
        <dbReference type="ARBA" id="ARBA00048743"/>
    </source>
</evidence>
<protein>
    <recommendedName>
        <fullName evidence="3 10">Thymidylate kinase</fullName>
        <ecNumber evidence="2 10">2.7.4.9</ecNumber>
    </recommendedName>
    <alternativeName>
        <fullName evidence="10">dTMP kinase</fullName>
    </alternativeName>
</protein>
<evidence type="ECO:0000313" key="12">
    <source>
        <dbReference type="EMBL" id="MFD1429017.1"/>
    </source>
</evidence>
<dbReference type="PANTHER" id="PTHR10344:SF4">
    <property type="entry name" value="UMP-CMP KINASE 2, MITOCHONDRIAL"/>
    <property type="match status" value="1"/>
</dbReference>
<dbReference type="InterPro" id="IPR039430">
    <property type="entry name" value="Thymidylate_kin-like_dom"/>
</dbReference>
<dbReference type="PROSITE" id="PS01331">
    <property type="entry name" value="THYMIDYLATE_KINASE"/>
    <property type="match status" value="1"/>
</dbReference>
<evidence type="ECO:0000256" key="2">
    <source>
        <dbReference type="ARBA" id="ARBA00012980"/>
    </source>
</evidence>
<feature type="binding site" evidence="10">
    <location>
        <begin position="16"/>
        <end position="23"/>
    </location>
    <ligand>
        <name>ATP</name>
        <dbReference type="ChEBI" id="CHEBI:30616"/>
    </ligand>
</feature>
<dbReference type="HAMAP" id="MF_00165">
    <property type="entry name" value="Thymidylate_kinase"/>
    <property type="match status" value="1"/>
</dbReference>
<comment type="catalytic activity">
    <reaction evidence="9 10">
        <text>dTMP + ATP = dTDP + ADP</text>
        <dbReference type="Rhea" id="RHEA:13517"/>
        <dbReference type="ChEBI" id="CHEBI:30616"/>
        <dbReference type="ChEBI" id="CHEBI:58369"/>
        <dbReference type="ChEBI" id="CHEBI:63528"/>
        <dbReference type="ChEBI" id="CHEBI:456216"/>
        <dbReference type="EC" id="2.7.4.9"/>
    </reaction>
</comment>
<dbReference type="EMBL" id="JBHTOC010000002">
    <property type="protein sequence ID" value="MFD1429017.1"/>
    <property type="molecule type" value="Genomic_DNA"/>
</dbReference>
<dbReference type="NCBIfam" id="TIGR00041">
    <property type="entry name" value="DTMP_kinase"/>
    <property type="match status" value="1"/>
</dbReference>
<evidence type="ECO:0000256" key="8">
    <source>
        <dbReference type="ARBA" id="ARBA00022840"/>
    </source>
</evidence>
<keyword evidence="13" id="KW-1185">Reference proteome</keyword>
<evidence type="ECO:0000259" key="11">
    <source>
        <dbReference type="Pfam" id="PF02223"/>
    </source>
</evidence>
<evidence type="ECO:0000313" key="13">
    <source>
        <dbReference type="Proteomes" id="UP001597196"/>
    </source>
</evidence>
<keyword evidence="7 10" id="KW-0418">Kinase</keyword>
<reference evidence="13" key="1">
    <citation type="journal article" date="2019" name="Int. J. Syst. Evol. Microbiol.">
        <title>The Global Catalogue of Microorganisms (GCM) 10K type strain sequencing project: providing services to taxonomists for standard genome sequencing and annotation.</title>
        <authorList>
            <consortium name="The Broad Institute Genomics Platform"/>
            <consortium name="The Broad Institute Genome Sequencing Center for Infectious Disease"/>
            <person name="Wu L."/>
            <person name="Ma J."/>
        </authorList>
    </citation>
    <scope>NUCLEOTIDE SEQUENCE [LARGE SCALE GENOMIC DNA]</scope>
    <source>
        <strain evidence="13">CCM 8980</strain>
    </source>
</reference>
<dbReference type="InterPro" id="IPR018095">
    <property type="entry name" value="Thymidylate_kin_CS"/>
</dbReference>
<evidence type="ECO:0000256" key="7">
    <source>
        <dbReference type="ARBA" id="ARBA00022777"/>
    </source>
</evidence>
<keyword evidence="8 10" id="KW-0067">ATP-binding</keyword>
<organism evidence="12 13">
    <name type="scientific">Lacticaseibacillus mingshuiensis</name>
    <dbReference type="NCBI Taxonomy" id="2799574"/>
    <lineage>
        <taxon>Bacteria</taxon>
        <taxon>Bacillati</taxon>
        <taxon>Bacillota</taxon>
        <taxon>Bacilli</taxon>
        <taxon>Lactobacillales</taxon>
        <taxon>Lactobacillaceae</taxon>
        <taxon>Lacticaseibacillus</taxon>
    </lineage>
</organism>
<evidence type="ECO:0000256" key="6">
    <source>
        <dbReference type="ARBA" id="ARBA00022741"/>
    </source>
</evidence>
<dbReference type="SUPFAM" id="SSF52540">
    <property type="entry name" value="P-loop containing nucleoside triphosphate hydrolases"/>
    <property type="match status" value="1"/>
</dbReference>
<comment type="caution">
    <text evidence="12">The sequence shown here is derived from an EMBL/GenBank/DDBJ whole genome shotgun (WGS) entry which is preliminary data.</text>
</comment>
<sequence length="221" mass="23902">MRNGGVGVGQLITFEGPDGAGKTSVLNGLMPRLNAHLSQPALLTREPGGTPIAEQIRELILDPANTAMDARTEALLYAASRRQHLVEVIEPALAAGRVVICDRFVDSSIAYQGAGRGIGEDAVRAINLFATAGRQPDLTLYLDVPSAVGLARIKAHQGERQYDRLDQEKEAFHLRVRQAYLDLAAASPTRIHTIDATQPLPQVIAECLSVLQQHLVSDWQS</sequence>
<dbReference type="RefSeq" id="WP_203627282.1">
    <property type="nucleotide sequence ID" value="NZ_BOLQ01000012.1"/>
</dbReference>
<keyword evidence="5 10" id="KW-0545">Nucleotide biosynthesis</keyword>
<feature type="domain" description="Thymidylate kinase-like" evidence="11">
    <location>
        <begin position="14"/>
        <end position="203"/>
    </location>
</feature>
<keyword evidence="4 10" id="KW-0808">Transferase</keyword>
<comment type="function">
    <text evidence="10">Phosphorylation of dTMP to form dTDP in both de novo and salvage pathways of dTTP synthesis.</text>
</comment>
<dbReference type="CDD" id="cd01672">
    <property type="entry name" value="TMPK"/>
    <property type="match status" value="1"/>
</dbReference>
<comment type="similarity">
    <text evidence="1 10">Belongs to the thymidylate kinase family.</text>
</comment>
<name>A0ABW4CFE0_9LACO</name>